<dbReference type="AlphaFoldDB" id="A0A0F5MPZ3"/>
<accession>A0A0F5MPZ3</accession>
<evidence type="ECO:0000259" key="1">
    <source>
        <dbReference type="Pfam" id="PF10017"/>
    </source>
</evidence>
<evidence type="ECO:0000313" key="2">
    <source>
        <dbReference type="EMBL" id="KKB96659.1"/>
    </source>
</evidence>
<organism evidence="2 3">
    <name type="scientific">Candidatus Arcanibacter lacustris</name>
    <dbReference type="NCBI Taxonomy" id="1607817"/>
    <lineage>
        <taxon>Bacteria</taxon>
        <taxon>Pseudomonadati</taxon>
        <taxon>Pseudomonadota</taxon>
        <taxon>Alphaproteobacteria</taxon>
        <taxon>Rickettsiales</taxon>
        <taxon>Candidatus Arcanibacter</taxon>
    </lineage>
</organism>
<sequence>LRAPLRLFAKINPQFKDRFDIHCAWNKEFYYVDIFFVAQKKLTFYYPDKGIIKTNKGQELRGIKSRKYSKEKIKTQLEDKKFIIKEIVTNSNKMEMFICKKE</sequence>
<dbReference type="Proteomes" id="UP000033358">
    <property type="component" value="Unassembled WGS sequence"/>
</dbReference>
<evidence type="ECO:0000313" key="3">
    <source>
        <dbReference type="Proteomes" id="UP000033358"/>
    </source>
</evidence>
<proteinExistence type="predicted"/>
<protein>
    <recommendedName>
        <fullName evidence="1">Histidine-specific methyltransferase SAM-dependent domain-containing protein</fullName>
    </recommendedName>
</protein>
<keyword evidence="3" id="KW-1185">Reference proteome</keyword>
<dbReference type="Pfam" id="PF10017">
    <property type="entry name" value="Methyltransf_33"/>
    <property type="match status" value="1"/>
</dbReference>
<gene>
    <name evidence="2" type="ORF">SZ25_00242</name>
</gene>
<dbReference type="InterPro" id="IPR019257">
    <property type="entry name" value="MeTrfase_dom"/>
</dbReference>
<comment type="caution">
    <text evidence="2">The sequence shown here is derived from an EMBL/GenBank/DDBJ whole genome shotgun (WGS) entry which is preliminary data.</text>
</comment>
<name>A0A0F5MPZ3_9RICK</name>
<reference evidence="2 3" key="1">
    <citation type="submission" date="2015-02" db="EMBL/GenBank/DDBJ databases">
        <title>Single cell genomics of a rare environmental alphaproteobacterium provides unique insights into Rickettsiaceae evolution.</title>
        <authorList>
            <person name="Martijn J."/>
            <person name="Schulz F."/>
            <person name="Zaremba-Niedzwiedzka K."/>
            <person name="Viklund J."/>
            <person name="Stepanauskas R."/>
            <person name="Andersson S.G.E."/>
            <person name="Horn M."/>
            <person name="Guy L."/>
            <person name="Ettema T.J.G."/>
        </authorList>
    </citation>
    <scope>NUCLEOTIDE SEQUENCE [LARGE SCALE GENOMIC DNA]</scope>
    <source>
        <strain evidence="2 3">SCGC AAA041-L04</strain>
    </source>
</reference>
<feature type="domain" description="Histidine-specific methyltransferase SAM-dependent" evidence="1">
    <location>
        <begin position="16"/>
        <end position="94"/>
    </location>
</feature>
<feature type="non-terminal residue" evidence="2">
    <location>
        <position position="1"/>
    </location>
</feature>
<dbReference type="EMBL" id="JYHA01000033">
    <property type="protein sequence ID" value="KKB96659.1"/>
    <property type="molecule type" value="Genomic_DNA"/>
</dbReference>